<evidence type="ECO:0000256" key="2">
    <source>
        <dbReference type="SAM" id="Phobius"/>
    </source>
</evidence>
<proteinExistence type="predicted"/>
<name>A0AAE4EWV3_9EURY</name>
<evidence type="ECO:0008006" key="5">
    <source>
        <dbReference type="Google" id="ProtNLM"/>
    </source>
</evidence>
<evidence type="ECO:0000313" key="4">
    <source>
        <dbReference type="Proteomes" id="UP001253439"/>
    </source>
</evidence>
<dbReference type="AlphaFoldDB" id="A0AAE4EWV3"/>
<feature type="transmembrane region" description="Helical" evidence="2">
    <location>
        <begin position="345"/>
        <end position="364"/>
    </location>
</feature>
<protein>
    <recommendedName>
        <fullName evidence="5">DUF4129 domain-containing protein</fullName>
    </recommendedName>
</protein>
<keyword evidence="2" id="KW-0472">Membrane</keyword>
<sequence length="506" mass="52635">MTAPQQWLVGAWTVLLVLLVGISGSTAAATDSAGTAMQTQTGTVNTTLDVQDLSGPISYTNPGTIRGTLRTANGMPVANEEISLEVENRTRLVETDGDGSFAFQYRPRSARTGTTDVVIRYVPAQSAPYRGDTATVTADIAQVTPTLALDRSPSSLVNGDELTVTTAVRVDGTGISDVPVELRIGGTLFKRLVTGGNGTATTTIRLPASVPTGEQSVSAVIPYEDRAIAGARATDSITVEPRPVALSMDAARESGAIAVNGTLTTNDGQAVRGQPVQILVDGEPQGSVETDANGAFSTRLPTEGTSSVTVTARYDAAGTNFGTGEASTTVDLSGSPQTIASQIRSYLTVPVIAALLTGVVLIVLEITVRRLGLFADAVPESEEATVATDSDETEAPESTADTSASTGSPTDRMGHALAAGEYDSAVTMAYESVSEELKDSSGFQNGKTHWELLDWCEDSALSADQVEAVRTVVEAYDSAAFSADTLDHDSAEAAVERARDFQVDDV</sequence>
<comment type="caution">
    <text evidence="3">The sequence shown here is derived from an EMBL/GenBank/DDBJ whole genome shotgun (WGS) entry which is preliminary data.</text>
</comment>
<feature type="region of interest" description="Disordered" evidence="1">
    <location>
        <begin position="380"/>
        <end position="414"/>
    </location>
</feature>
<dbReference type="EMBL" id="JAMQOM010000003">
    <property type="protein sequence ID" value="MDS0221651.1"/>
    <property type="molecule type" value="Genomic_DNA"/>
</dbReference>
<reference evidence="3 4" key="1">
    <citation type="submission" date="2022-06" db="EMBL/GenBank/DDBJ databases">
        <title>Haloarcula sp. a new haloarchaeum isolate from saline soil.</title>
        <authorList>
            <person name="Strakova D."/>
            <person name="Galisteo C."/>
            <person name="Sanchez-Porro C."/>
            <person name="Ventosa A."/>
        </authorList>
    </citation>
    <scope>NUCLEOTIDE SEQUENCE [LARGE SCALE GENOMIC DNA]</scope>
    <source>
        <strain evidence="3 4">S1AR25-5A</strain>
    </source>
</reference>
<keyword evidence="4" id="KW-1185">Reference proteome</keyword>
<feature type="compositionally biased region" description="Polar residues" evidence="1">
    <location>
        <begin position="399"/>
        <end position="409"/>
    </location>
</feature>
<accession>A0AAE4EWV3</accession>
<dbReference type="Proteomes" id="UP001253439">
    <property type="component" value="Unassembled WGS sequence"/>
</dbReference>
<evidence type="ECO:0000313" key="3">
    <source>
        <dbReference type="EMBL" id="MDS0221651.1"/>
    </source>
</evidence>
<evidence type="ECO:0000256" key="1">
    <source>
        <dbReference type="SAM" id="MobiDB-lite"/>
    </source>
</evidence>
<dbReference type="RefSeq" id="WP_310896287.1">
    <property type="nucleotide sequence ID" value="NZ_JAMQOM010000003.1"/>
</dbReference>
<keyword evidence="2" id="KW-0812">Transmembrane</keyword>
<gene>
    <name evidence="3" type="ORF">NDI54_09840</name>
</gene>
<keyword evidence="2" id="KW-1133">Transmembrane helix</keyword>
<feature type="compositionally biased region" description="Acidic residues" evidence="1">
    <location>
        <begin position="380"/>
        <end position="395"/>
    </location>
</feature>
<organism evidence="3 4">
    <name type="scientific">Haloarcula terrestris</name>
    <dbReference type="NCBI Taxonomy" id="2950533"/>
    <lineage>
        <taxon>Archaea</taxon>
        <taxon>Methanobacteriati</taxon>
        <taxon>Methanobacteriota</taxon>
        <taxon>Stenosarchaea group</taxon>
        <taxon>Halobacteria</taxon>
        <taxon>Halobacteriales</taxon>
        <taxon>Haloarculaceae</taxon>
        <taxon>Haloarcula</taxon>
    </lineage>
</organism>